<sequence>MKSSSLHAQKPLARSCFWEFDMKLPLIAASVVAYTVLALVMICYAGLSGHGTLF</sequence>
<keyword evidence="3" id="KW-1185">Reference proteome</keyword>
<dbReference type="EMBL" id="CP065053">
    <property type="protein sequence ID" value="QPI50866.1"/>
    <property type="molecule type" value="Genomic_DNA"/>
</dbReference>
<keyword evidence="1" id="KW-1133">Transmembrane helix</keyword>
<evidence type="ECO:0000256" key="1">
    <source>
        <dbReference type="SAM" id="Phobius"/>
    </source>
</evidence>
<protein>
    <submittedName>
        <fullName evidence="2">Uncharacterized protein</fullName>
    </submittedName>
</protein>
<gene>
    <name evidence="2" type="ORF">IV454_04685</name>
</gene>
<keyword evidence="1" id="KW-0472">Membrane</keyword>
<evidence type="ECO:0000313" key="3">
    <source>
        <dbReference type="Proteomes" id="UP000662888"/>
    </source>
</evidence>
<dbReference type="Proteomes" id="UP000662888">
    <property type="component" value="Chromosome"/>
</dbReference>
<accession>A0AA49A952</accession>
<evidence type="ECO:0000313" key="2">
    <source>
        <dbReference type="EMBL" id="QPI50866.1"/>
    </source>
</evidence>
<feature type="transmembrane region" description="Helical" evidence="1">
    <location>
        <begin position="24"/>
        <end position="47"/>
    </location>
</feature>
<organism evidence="2 3">
    <name type="scientific">Massilia antarctica</name>
    <dbReference type="NCBI Taxonomy" id="2765360"/>
    <lineage>
        <taxon>Bacteria</taxon>
        <taxon>Pseudomonadati</taxon>
        <taxon>Pseudomonadota</taxon>
        <taxon>Betaproteobacteria</taxon>
        <taxon>Burkholderiales</taxon>
        <taxon>Oxalobacteraceae</taxon>
        <taxon>Telluria group</taxon>
        <taxon>Massilia</taxon>
    </lineage>
</organism>
<name>A0AA49A952_9BURK</name>
<keyword evidence="1" id="KW-0812">Transmembrane</keyword>
<reference evidence="2 3" key="1">
    <citation type="submission" date="2020-11" db="EMBL/GenBank/DDBJ databases">
        <authorList>
            <person name="Sun Q."/>
        </authorList>
    </citation>
    <scope>NUCLEOTIDE SEQUENCE [LARGE SCALE GENOMIC DNA]</scope>
    <source>
        <strain evidence="2 3">P8398</strain>
    </source>
</reference>
<dbReference type="RefSeq" id="WP_156441592.1">
    <property type="nucleotide sequence ID" value="NZ_CP065053.1"/>
</dbReference>
<proteinExistence type="predicted"/>